<keyword evidence="5" id="KW-0229">DNA integration</keyword>
<dbReference type="PROSITE" id="PS51900">
    <property type="entry name" value="CB"/>
    <property type="match status" value="1"/>
</dbReference>
<feature type="domain" description="Core-binding (CB)" evidence="10">
    <location>
        <begin position="7"/>
        <end position="98"/>
    </location>
</feature>
<keyword evidence="8" id="KW-0131">Cell cycle</keyword>
<dbReference type="Pfam" id="PF02899">
    <property type="entry name" value="Phage_int_SAM_1"/>
    <property type="match status" value="1"/>
</dbReference>
<dbReference type="PANTHER" id="PTHR30349">
    <property type="entry name" value="PHAGE INTEGRASE-RELATED"/>
    <property type="match status" value="1"/>
</dbReference>
<dbReference type="PROSITE" id="PS51898">
    <property type="entry name" value="TYR_RECOMBINASE"/>
    <property type="match status" value="1"/>
</dbReference>
<organism evidence="11">
    <name type="scientific">metagenome</name>
    <dbReference type="NCBI Taxonomy" id="256318"/>
    <lineage>
        <taxon>unclassified sequences</taxon>
        <taxon>metagenomes</taxon>
    </lineage>
</organism>
<evidence type="ECO:0000256" key="2">
    <source>
        <dbReference type="ARBA" id="ARBA00022490"/>
    </source>
</evidence>
<dbReference type="GO" id="GO:0015074">
    <property type="term" value="P:DNA integration"/>
    <property type="evidence" value="ECO:0007669"/>
    <property type="project" value="UniProtKB-KW"/>
</dbReference>
<evidence type="ECO:0000313" key="11">
    <source>
        <dbReference type="EMBL" id="SUS07173.1"/>
    </source>
</evidence>
<dbReference type="InterPro" id="IPR002104">
    <property type="entry name" value="Integrase_catalytic"/>
</dbReference>
<dbReference type="PANTHER" id="PTHR30349:SF90">
    <property type="entry name" value="TYROSINE RECOMBINASE XERD"/>
    <property type="match status" value="1"/>
</dbReference>
<evidence type="ECO:0000256" key="6">
    <source>
        <dbReference type="ARBA" id="ARBA00023125"/>
    </source>
</evidence>
<evidence type="ECO:0000256" key="1">
    <source>
        <dbReference type="ARBA" id="ARBA00004496"/>
    </source>
</evidence>
<comment type="subcellular location">
    <subcellularLocation>
        <location evidence="1">Cytoplasm</location>
    </subcellularLocation>
</comment>
<dbReference type="InterPro" id="IPR023009">
    <property type="entry name" value="Tyrosine_recombinase_XerC/XerD"/>
</dbReference>
<evidence type="ECO:0000259" key="9">
    <source>
        <dbReference type="PROSITE" id="PS51898"/>
    </source>
</evidence>
<keyword evidence="7" id="KW-0233">DNA recombination</keyword>
<evidence type="ECO:0000256" key="3">
    <source>
        <dbReference type="ARBA" id="ARBA00022618"/>
    </source>
</evidence>
<evidence type="ECO:0000256" key="7">
    <source>
        <dbReference type="ARBA" id="ARBA00023172"/>
    </source>
</evidence>
<feature type="domain" description="Tyr recombinase" evidence="9">
    <location>
        <begin position="119"/>
        <end position="301"/>
    </location>
</feature>
<evidence type="ECO:0000256" key="4">
    <source>
        <dbReference type="ARBA" id="ARBA00022829"/>
    </source>
</evidence>
<gene>
    <name evidence="11" type="primary">xerC</name>
    <name evidence="11" type="ORF">DF3PB_3910003</name>
</gene>
<dbReference type="GO" id="GO:0005737">
    <property type="term" value="C:cytoplasm"/>
    <property type="evidence" value="ECO:0007669"/>
    <property type="project" value="UniProtKB-SubCell"/>
</dbReference>
<dbReference type="GO" id="GO:0007059">
    <property type="term" value="P:chromosome segregation"/>
    <property type="evidence" value="ECO:0007669"/>
    <property type="project" value="UniProtKB-KW"/>
</dbReference>
<keyword evidence="6" id="KW-0238">DNA-binding</keyword>
<evidence type="ECO:0000259" key="10">
    <source>
        <dbReference type="PROSITE" id="PS51900"/>
    </source>
</evidence>
<dbReference type="GO" id="GO:0003677">
    <property type="term" value="F:DNA binding"/>
    <property type="evidence" value="ECO:0007669"/>
    <property type="project" value="UniProtKB-KW"/>
</dbReference>
<dbReference type="HAMAP" id="MF_01808">
    <property type="entry name" value="Recomb_XerC_XerD"/>
    <property type="match status" value="1"/>
</dbReference>
<sequence>MNPYAAADVDAAVHAWRQWLAAERRCSPHTVKAYASDLDGFLAFLARHLGGPPDLAAMNALAAADLRAFLAHCRTRGLAKRSTARTMAAVRGFLRFLDRRGLAHVPAAASVRTPKLPRTLPRPLSEIEAAAALGAIQRLSDTPWIALRDRALVAVLYGCGLRIGEALALKRSAVPLAEALVISGKGGKQRVVPVLDVVASAVAAYVGACPYDPGPAGPLFLGIRGGPLAAGVAQRQIRRLRARLGLAESVTPHAFRHSYATHLLAGGGDLRSIQELLGHASLSTTQRYTAVDLSRLAEVHRAAHPRAQRRPGSDGA</sequence>
<evidence type="ECO:0000256" key="8">
    <source>
        <dbReference type="ARBA" id="ARBA00023306"/>
    </source>
</evidence>
<keyword evidence="3" id="KW-0132">Cell division</keyword>
<dbReference type="Gene3D" id="1.10.150.130">
    <property type="match status" value="1"/>
</dbReference>
<protein>
    <submittedName>
        <fullName evidence="11">Tyrosine recombinase XerC</fullName>
    </submittedName>
</protein>
<evidence type="ECO:0000256" key="5">
    <source>
        <dbReference type="ARBA" id="ARBA00022908"/>
    </source>
</evidence>
<dbReference type="Pfam" id="PF00589">
    <property type="entry name" value="Phage_integrase"/>
    <property type="match status" value="1"/>
</dbReference>
<dbReference type="Gene3D" id="1.10.443.10">
    <property type="entry name" value="Intergrase catalytic core"/>
    <property type="match status" value="1"/>
</dbReference>
<dbReference type="InterPro" id="IPR050090">
    <property type="entry name" value="Tyrosine_recombinase_XerCD"/>
</dbReference>
<dbReference type="InterPro" id="IPR010998">
    <property type="entry name" value="Integrase_recombinase_N"/>
</dbReference>
<proteinExistence type="inferred from homology"/>
<dbReference type="AlphaFoldDB" id="A0A380THK9"/>
<dbReference type="EMBL" id="UIDG01000325">
    <property type="protein sequence ID" value="SUS07173.1"/>
    <property type="molecule type" value="Genomic_DNA"/>
</dbReference>
<keyword evidence="4" id="KW-0159">Chromosome partition</keyword>
<accession>A0A380THK9</accession>
<dbReference type="InterPro" id="IPR013762">
    <property type="entry name" value="Integrase-like_cat_sf"/>
</dbReference>
<dbReference type="GO" id="GO:0006310">
    <property type="term" value="P:DNA recombination"/>
    <property type="evidence" value="ECO:0007669"/>
    <property type="project" value="UniProtKB-KW"/>
</dbReference>
<reference evidence="11" key="1">
    <citation type="submission" date="2018-07" db="EMBL/GenBank/DDBJ databases">
        <authorList>
            <person name="Quirk P.G."/>
            <person name="Krulwich T.A."/>
        </authorList>
    </citation>
    <scope>NUCLEOTIDE SEQUENCE</scope>
</reference>
<keyword evidence="2" id="KW-0963">Cytoplasm</keyword>
<name>A0A380THK9_9ZZZZ</name>
<dbReference type="InterPro" id="IPR004107">
    <property type="entry name" value="Integrase_SAM-like_N"/>
</dbReference>
<dbReference type="InterPro" id="IPR011010">
    <property type="entry name" value="DNA_brk_join_enz"/>
</dbReference>
<dbReference type="InterPro" id="IPR044068">
    <property type="entry name" value="CB"/>
</dbReference>
<dbReference type="SUPFAM" id="SSF56349">
    <property type="entry name" value="DNA breaking-rejoining enzymes"/>
    <property type="match status" value="1"/>
</dbReference>
<dbReference type="GO" id="GO:0051301">
    <property type="term" value="P:cell division"/>
    <property type="evidence" value="ECO:0007669"/>
    <property type="project" value="UniProtKB-KW"/>
</dbReference>